<dbReference type="CDD" id="cd19163">
    <property type="entry name" value="AKR_galDH"/>
    <property type="match status" value="1"/>
</dbReference>
<keyword evidence="3" id="KW-1185">Reference proteome</keyword>
<evidence type="ECO:0000259" key="1">
    <source>
        <dbReference type="Pfam" id="PF00248"/>
    </source>
</evidence>
<dbReference type="SUPFAM" id="SSF51430">
    <property type="entry name" value="NAD(P)-linked oxidoreductase"/>
    <property type="match status" value="1"/>
</dbReference>
<dbReference type="InterPro" id="IPR036812">
    <property type="entry name" value="NAD(P)_OxRdtase_dom_sf"/>
</dbReference>
<dbReference type="Pfam" id="PF00248">
    <property type="entry name" value="Aldo_ket_red"/>
    <property type="match status" value="1"/>
</dbReference>
<evidence type="ECO:0000313" key="3">
    <source>
        <dbReference type="Proteomes" id="UP000091820"/>
    </source>
</evidence>
<protein>
    <recommendedName>
        <fullName evidence="1">NADP-dependent oxidoreductase domain-containing protein</fullName>
    </recommendedName>
</protein>
<reference evidence="3" key="1">
    <citation type="submission" date="2014-03" db="EMBL/GenBank/DDBJ databases">
        <authorList>
            <person name="Aksoy S."/>
            <person name="Warren W."/>
            <person name="Wilson R.K."/>
        </authorList>
    </citation>
    <scope>NUCLEOTIDE SEQUENCE [LARGE SCALE GENOMIC DNA]</scope>
    <source>
        <strain evidence="3">IAEA</strain>
    </source>
</reference>
<dbReference type="GO" id="GO:0005829">
    <property type="term" value="C:cytosol"/>
    <property type="evidence" value="ECO:0007669"/>
    <property type="project" value="TreeGrafter"/>
</dbReference>
<dbReference type="STRING" id="37001.A0A1A9W454"/>
<name>A0A1A9W454_9MUSC</name>
<dbReference type="PANTHER" id="PTHR42686">
    <property type="entry name" value="GH17980P-RELATED"/>
    <property type="match status" value="1"/>
</dbReference>
<dbReference type="InterPro" id="IPR044479">
    <property type="entry name" value="LGALDH-like"/>
</dbReference>
<dbReference type="InterPro" id="IPR023210">
    <property type="entry name" value="NADP_OxRdtase_dom"/>
</dbReference>
<evidence type="ECO:0000313" key="2">
    <source>
        <dbReference type="EnsemblMetazoa" id="GBRI005682-PA"/>
    </source>
</evidence>
<proteinExistence type="predicted"/>
<dbReference type="AlphaFoldDB" id="A0A1A9W454"/>
<organism evidence="2 3">
    <name type="scientific">Glossina brevipalpis</name>
    <dbReference type="NCBI Taxonomy" id="37001"/>
    <lineage>
        <taxon>Eukaryota</taxon>
        <taxon>Metazoa</taxon>
        <taxon>Ecdysozoa</taxon>
        <taxon>Arthropoda</taxon>
        <taxon>Hexapoda</taxon>
        <taxon>Insecta</taxon>
        <taxon>Pterygota</taxon>
        <taxon>Neoptera</taxon>
        <taxon>Endopterygota</taxon>
        <taxon>Diptera</taxon>
        <taxon>Brachycera</taxon>
        <taxon>Muscomorpha</taxon>
        <taxon>Hippoboscoidea</taxon>
        <taxon>Glossinidae</taxon>
        <taxon>Glossina</taxon>
    </lineage>
</organism>
<dbReference type="FunFam" id="3.20.20.100:FF:000011">
    <property type="entry name" value="Aldo/keto reductase"/>
    <property type="match status" value="1"/>
</dbReference>
<reference evidence="2" key="2">
    <citation type="submission" date="2020-05" db="UniProtKB">
        <authorList>
            <consortium name="EnsemblMetazoa"/>
        </authorList>
    </citation>
    <scope>IDENTIFICATION</scope>
    <source>
        <strain evidence="2">IAEA</strain>
    </source>
</reference>
<dbReference type="VEuPathDB" id="VectorBase:GBRI005682"/>
<dbReference type="Gene3D" id="3.20.20.100">
    <property type="entry name" value="NADP-dependent oxidoreductase domain"/>
    <property type="match status" value="1"/>
</dbReference>
<dbReference type="EnsemblMetazoa" id="GBRI005682-RA">
    <property type="protein sequence ID" value="GBRI005682-PA"/>
    <property type="gene ID" value="GBRI005682"/>
</dbReference>
<dbReference type="PANTHER" id="PTHR42686:SF1">
    <property type="entry name" value="GH17980P-RELATED"/>
    <property type="match status" value="1"/>
</dbReference>
<dbReference type="PRINTS" id="PR00069">
    <property type="entry name" value="ALDKETRDTASE"/>
</dbReference>
<accession>A0A1A9W454</accession>
<sequence>MSCISLPATFTDDFHEEDKCNRMQYSTLGKTGLLISKISFGAAVFSSIYGEFDAKEAKETLIKALKSGINYIDTAPWYGQGQSEKFLGQVLKDIPRSTYYIATKVGRYSINYKEMFDFSAKRTRESLEKSLKLLGLDYVDVIQIHDIEFAKDLDIVINECLSELQQLVNEGKAKFIGITGYPLDCLKECIMRAPGKFDVVLSYTRYTLLDNSLKGYIEFFQNENLGIVCASGHAMGLLTNCGPPSWHPASDEQKQLCRKAANICKQAGIELGKLAMYHFFQLSGATTFLTGMQTQRILDMNLNAFYCGLNLKEQEVLQLLKDTVFTKSYNWEGIELDHYRSAMENLQN</sequence>
<feature type="domain" description="NADP-dependent oxidoreductase" evidence="1">
    <location>
        <begin position="37"/>
        <end position="316"/>
    </location>
</feature>
<dbReference type="GO" id="GO:0010349">
    <property type="term" value="F:L-galactose dehydrogenase activity"/>
    <property type="evidence" value="ECO:0007669"/>
    <property type="project" value="InterPro"/>
</dbReference>
<dbReference type="Proteomes" id="UP000091820">
    <property type="component" value="Unassembled WGS sequence"/>
</dbReference>
<dbReference type="InterPro" id="IPR020471">
    <property type="entry name" value="AKR"/>
</dbReference>